<name>U4R4R3_9FIRM</name>
<sequence>MTCNRQNNLGNESNCKCSFTHCENWGKCCSCVLFHRTKGGLPGCFFTEEAEKTGNRDVDFFIKNVGVPLKETD</sequence>
<organism evidence="1 2">
    <name type="scientific">Ruminiclostridium papyrosolvens C7</name>
    <dbReference type="NCBI Taxonomy" id="1330534"/>
    <lineage>
        <taxon>Bacteria</taxon>
        <taxon>Bacillati</taxon>
        <taxon>Bacillota</taxon>
        <taxon>Clostridia</taxon>
        <taxon>Eubacteriales</taxon>
        <taxon>Oscillospiraceae</taxon>
        <taxon>Ruminiclostridium</taxon>
    </lineage>
</organism>
<comment type="caution">
    <text evidence="1">The sequence shown here is derived from an EMBL/GenBank/DDBJ whole genome shotgun (WGS) entry which is preliminary data.</text>
</comment>
<evidence type="ECO:0008006" key="3">
    <source>
        <dbReference type="Google" id="ProtNLM"/>
    </source>
</evidence>
<evidence type="ECO:0000313" key="1">
    <source>
        <dbReference type="EMBL" id="EPR13504.1"/>
    </source>
</evidence>
<protein>
    <recommendedName>
        <fullName evidence="3">Cytosolic protein</fullName>
    </recommendedName>
</protein>
<dbReference type="Proteomes" id="UP000016860">
    <property type="component" value="Unassembled WGS sequence"/>
</dbReference>
<proteinExistence type="predicted"/>
<dbReference type="OrthoDB" id="9800443at2"/>
<accession>U4R4R3</accession>
<dbReference type="EMBL" id="ATAY01000020">
    <property type="protein sequence ID" value="EPR13504.1"/>
    <property type="molecule type" value="Genomic_DNA"/>
</dbReference>
<dbReference type="RefSeq" id="WP_020814823.1">
    <property type="nucleotide sequence ID" value="NZ_ATAY01000020.1"/>
</dbReference>
<reference evidence="1 2" key="1">
    <citation type="journal article" date="2013" name="Genome Announc.">
        <title>Draft Genome Sequence of the Cellulolytic Bacterium Clostridium papyrosolvens C7 (ATCC 700395).</title>
        <authorList>
            <person name="Zepeda V."/>
            <person name="Dassa B."/>
            <person name="Borovok I."/>
            <person name="Lamed R."/>
            <person name="Bayer E.A."/>
            <person name="Cate J.H."/>
        </authorList>
    </citation>
    <scope>NUCLEOTIDE SEQUENCE [LARGE SCALE GENOMIC DNA]</scope>
    <source>
        <strain evidence="1 2">C7</strain>
    </source>
</reference>
<dbReference type="STRING" id="1330534.L323_06210"/>
<dbReference type="PATRIC" id="fig|1330534.3.peg.1241"/>
<dbReference type="AlphaFoldDB" id="U4R4R3"/>
<gene>
    <name evidence="1" type="ORF">L323_06210</name>
</gene>
<evidence type="ECO:0000313" key="2">
    <source>
        <dbReference type="Proteomes" id="UP000016860"/>
    </source>
</evidence>